<feature type="compositionally biased region" description="Low complexity" evidence="1">
    <location>
        <begin position="239"/>
        <end position="250"/>
    </location>
</feature>
<organism evidence="3 4">
    <name type="scientific">Nitzschia inconspicua</name>
    <dbReference type="NCBI Taxonomy" id="303405"/>
    <lineage>
        <taxon>Eukaryota</taxon>
        <taxon>Sar</taxon>
        <taxon>Stramenopiles</taxon>
        <taxon>Ochrophyta</taxon>
        <taxon>Bacillariophyta</taxon>
        <taxon>Bacillariophyceae</taxon>
        <taxon>Bacillariophycidae</taxon>
        <taxon>Bacillariales</taxon>
        <taxon>Bacillariaceae</taxon>
        <taxon>Nitzschia</taxon>
    </lineage>
</organism>
<feature type="chain" id="PRO_5039899906" evidence="2">
    <location>
        <begin position="22"/>
        <end position="1233"/>
    </location>
</feature>
<protein>
    <submittedName>
        <fullName evidence="3">Uncharacterized protein</fullName>
    </submittedName>
</protein>
<feature type="compositionally biased region" description="Polar residues" evidence="1">
    <location>
        <begin position="201"/>
        <end position="238"/>
    </location>
</feature>
<comment type="caution">
    <text evidence="3">The sequence shown here is derived from an EMBL/GenBank/DDBJ whole genome shotgun (WGS) entry which is preliminary data.</text>
</comment>
<evidence type="ECO:0000313" key="4">
    <source>
        <dbReference type="Proteomes" id="UP000693970"/>
    </source>
</evidence>
<feature type="compositionally biased region" description="Low complexity" evidence="1">
    <location>
        <begin position="387"/>
        <end position="404"/>
    </location>
</feature>
<feature type="compositionally biased region" description="Acidic residues" evidence="1">
    <location>
        <begin position="1190"/>
        <end position="1207"/>
    </location>
</feature>
<reference evidence="3" key="1">
    <citation type="journal article" date="2021" name="Sci. Rep.">
        <title>Diploid genomic architecture of Nitzschia inconspicua, an elite biomass production diatom.</title>
        <authorList>
            <person name="Oliver A."/>
            <person name="Podell S."/>
            <person name="Pinowska A."/>
            <person name="Traller J.C."/>
            <person name="Smith S.R."/>
            <person name="McClure R."/>
            <person name="Beliaev A."/>
            <person name="Bohutskyi P."/>
            <person name="Hill E.A."/>
            <person name="Rabines A."/>
            <person name="Zheng H."/>
            <person name="Allen L.Z."/>
            <person name="Kuo A."/>
            <person name="Grigoriev I.V."/>
            <person name="Allen A.E."/>
            <person name="Hazlebeck D."/>
            <person name="Allen E.E."/>
        </authorList>
    </citation>
    <scope>NUCLEOTIDE SEQUENCE</scope>
    <source>
        <strain evidence="3">Hildebrandi</strain>
    </source>
</reference>
<keyword evidence="4" id="KW-1185">Reference proteome</keyword>
<feature type="region of interest" description="Disordered" evidence="1">
    <location>
        <begin position="1171"/>
        <end position="1219"/>
    </location>
</feature>
<feature type="compositionally biased region" description="Acidic residues" evidence="1">
    <location>
        <begin position="1038"/>
        <end position="1050"/>
    </location>
</feature>
<sequence length="1233" mass="137445">MMRINYYSSLLALIILPMGMSLEYVFEGVATVALDKYKYEGFSSTPVFVESVNRQFGTTIAVTDPRSHPDTTIRETNPFSITIHSDIFSQEGSFSIASALFLRTPTDRIYLAQYWTFESYTDGTLEGTLTNNHLAQAAAYNLVDVTKEIYPGYSMPFPNAIANGAKISGTLMMEQAQLTIVGNTEDQLTFFVITLDAYSQNDHTPTSQGTSEDTTSQDDLPSQEISTQVNDPNQDTIQSDILSPSSHSSPHKSILQQSSLVNLFGIHSLRCERDDIILVCTQYNTDISPMEYTTTEDAAVVAPIESISPAGFVAVKKGRGIENCIFLSWDDAKSFLLVEGEDETEAETVTEPIEYKIVRTLQDAKRFLAPEAEIEQQEEQNDNSKHAAAANSSSSPSGSPNTSGAYHMAPGYPYMYYPSHGSTSASKYPATSSTTAHSMPGSRKDSQKRKVPGPEETKMAAYQGYPYYGYPYYPAYGGTPYTAATSATSYSSSSSTTKRPSNNNNNATGSATKEPANKRSRSTEPYPMPPINRNRPPLPPMAYNGWNSPQYMILVEYYHMVGTTKLLFRPTLEAVCKLHSGNDSKNVITREDIMEWMKVQRIDYHTMTKEQRDRTATFDLLSKLDFPFGSADNYSLDTTKIMVASKVQRRKAPFLGILSEAPTKMELEEGVAAQRQGPIWDCMYLAMSDYVKIAGTLQVIEPTYMTIILRQFAKDGDESILTLDHLLTWMNAQRTSYRDTTVMTNAREIAKATSKLSCLQTVGFDWDYEPRVVDSVLAAAAAQAGKDEAEVEADVKKEISNFIFDDGDNFLVRTDQGAYYKAMKEIPNDPNAKGGLALARSSHLPDHVEKAILRTMLPPQNQLQFSHICNLNLELFGYPEDKLRKACTNRRKYLEKVEQNNPEAFQRLLKAQGLPDGNDYDLGGDIPNKEIELLVKATKIRKEPNKDLIEKGILRSMLPPQNNIPFSEVASRKDYLFGPPNGRIVRAAKLRRKELDELQTSHPTKFQDLLTKFGLDKLTAAENELDADAVEVAAYTGDDGDEGDDNDDDGSALFWNKPGSKVMADKDTQKKYRMQRNPLPLETDKLLCKHVLGGDHRFALLCNSRPSLFGLPNSRERRKIDDRRRLLREMMQKRPHQFVEVCRAHGLESELKQQGLVREDGSLNEEAAAALLSAGMDPSKVGHPSGAAADEYEEEENDDDDNDEMETEDKSPTKAAAISLQALRRKGVKITKA</sequence>
<reference evidence="3" key="2">
    <citation type="submission" date="2021-04" db="EMBL/GenBank/DDBJ databases">
        <authorList>
            <person name="Podell S."/>
        </authorList>
    </citation>
    <scope>NUCLEOTIDE SEQUENCE</scope>
    <source>
        <strain evidence="3">Hildebrandi</strain>
    </source>
</reference>
<keyword evidence="2" id="KW-0732">Signal</keyword>
<evidence type="ECO:0000313" key="3">
    <source>
        <dbReference type="EMBL" id="KAG7344620.1"/>
    </source>
</evidence>
<feature type="region of interest" description="Disordered" evidence="1">
    <location>
        <begin position="201"/>
        <end position="250"/>
    </location>
</feature>
<dbReference type="AlphaFoldDB" id="A0A9K3PES9"/>
<feature type="compositionally biased region" description="Polar residues" evidence="1">
    <location>
        <begin position="423"/>
        <end position="437"/>
    </location>
</feature>
<feature type="compositionally biased region" description="Low complexity" evidence="1">
    <location>
        <begin position="484"/>
        <end position="506"/>
    </location>
</feature>
<feature type="signal peptide" evidence="2">
    <location>
        <begin position="1"/>
        <end position="21"/>
    </location>
</feature>
<feature type="region of interest" description="Disordered" evidence="1">
    <location>
        <begin position="484"/>
        <end position="534"/>
    </location>
</feature>
<dbReference type="EMBL" id="JAGRRH010000023">
    <property type="protein sequence ID" value="KAG7344620.1"/>
    <property type="molecule type" value="Genomic_DNA"/>
</dbReference>
<evidence type="ECO:0000256" key="2">
    <source>
        <dbReference type="SAM" id="SignalP"/>
    </source>
</evidence>
<gene>
    <name evidence="3" type="ORF">IV203_022628</name>
</gene>
<feature type="region of interest" description="Disordered" evidence="1">
    <location>
        <begin position="1036"/>
        <end position="1058"/>
    </location>
</feature>
<feature type="region of interest" description="Disordered" evidence="1">
    <location>
        <begin position="423"/>
        <end position="457"/>
    </location>
</feature>
<evidence type="ECO:0000256" key="1">
    <source>
        <dbReference type="SAM" id="MobiDB-lite"/>
    </source>
</evidence>
<accession>A0A9K3PES9</accession>
<name>A0A9K3PES9_9STRA</name>
<proteinExistence type="predicted"/>
<dbReference type="Proteomes" id="UP000693970">
    <property type="component" value="Unassembled WGS sequence"/>
</dbReference>
<feature type="region of interest" description="Disordered" evidence="1">
    <location>
        <begin position="373"/>
        <end position="404"/>
    </location>
</feature>